<evidence type="ECO:0000313" key="2">
    <source>
        <dbReference type="Proteomes" id="UP001055156"/>
    </source>
</evidence>
<gene>
    <name evidence="1" type="ORF">LKMONMHP_1609</name>
</gene>
<dbReference type="RefSeq" id="WP_283206512.1">
    <property type="nucleotide sequence ID" value="NZ_BPQV01000004.1"/>
</dbReference>
<reference evidence="1" key="2">
    <citation type="submission" date="2021-08" db="EMBL/GenBank/DDBJ databases">
        <authorList>
            <person name="Tani A."/>
            <person name="Ola A."/>
            <person name="Ogura Y."/>
            <person name="Katsura K."/>
            <person name="Hayashi T."/>
        </authorList>
    </citation>
    <scope>NUCLEOTIDE SEQUENCE</scope>
    <source>
        <strain evidence="1">NBRC 15689</strain>
    </source>
</reference>
<sequence length="43" mass="4420">MRGSSGASPALCLTGVPKSFDGFAICAGVEYRLAQSFTVGYGF</sequence>
<dbReference type="EMBL" id="BPQV01000004">
    <property type="protein sequence ID" value="GJE26758.1"/>
    <property type="molecule type" value="Genomic_DNA"/>
</dbReference>
<reference evidence="1" key="1">
    <citation type="journal article" date="2021" name="Front. Microbiol.">
        <title>Comprehensive Comparative Genomics and Phenotyping of Methylobacterium Species.</title>
        <authorList>
            <person name="Alessa O."/>
            <person name="Ogura Y."/>
            <person name="Fujitani Y."/>
            <person name="Takami H."/>
            <person name="Hayashi T."/>
            <person name="Sahin N."/>
            <person name="Tani A."/>
        </authorList>
    </citation>
    <scope>NUCLEOTIDE SEQUENCE</scope>
    <source>
        <strain evidence="1">NBRC 15689</strain>
    </source>
</reference>
<organism evidence="1 2">
    <name type="scientific">Methylobacterium organophilum</name>
    <dbReference type="NCBI Taxonomy" id="410"/>
    <lineage>
        <taxon>Bacteria</taxon>
        <taxon>Pseudomonadati</taxon>
        <taxon>Pseudomonadota</taxon>
        <taxon>Alphaproteobacteria</taxon>
        <taxon>Hyphomicrobiales</taxon>
        <taxon>Methylobacteriaceae</taxon>
        <taxon>Methylobacterium</taxon>
    </lineage>
</organism>
<evidence type="ECO:0000313" key="1">
    <source>
        <dbReference type="EMBL" id="GJE26758.1"/>
    </source>
</evidence>
<accession>A0ABQ4T616</accession>
<keyword evidence="2" id="KW-1185">Reference proteome</keyword>
<comment type="caution">
    <text evidence="1">The sequence shown here is derived from an EMBL/GenBank/DDBJ whole genome shotgun (WGS) entry which is preliminary data.</text>
</comment>
<protein>
    <submittedName>
        <fullName evidence="1">Uncharacterized protein</fullName>
    </submittedName>
</protein>
<proteinExistence type="predicted"/>
<dbReference type="Proteomes" id="UP001055156">
    <property type="component" value="Unassembled WGS sequence"/>
</dbReference>
<name>A0ABQ4T616_METOR</name>